<dbReference type="AlphaFoldDB" id="A0A087GVY6"/>
<feature type="domain" description="DUF7610" evidence="2">
    <location>
        <begin position="11"/>
        <end position="90"/>
    </location>
</feature>
<evidence type="ECO:0000313" key="3">
    <source>
        <dbReference type="EMBL" id="KFK34038.1"/>
    </source>
</evidence>
<dbReference type="OrthoDB" id="1113167at2759"/>
<dbReference type="Pfam" id="PF24583">
    <property type="entry name" value="DUF7610"/>
    <property type="match status" value="1"/>
</dbReference>
<organism evidence="3 4">
    <name type="scientific">Arabis alpina</name>
    <name type="common">Alpine rock-cress</name>
    <dbReference type="NCBI Taxonomy" id="50452"/>
    <lineage>
        <taxon>Eukaryota</taxon>
        <taxon>Viridiplantae</taxon>
        <taxon>Streptophyta</taxon>
        <taxon>Embryophyta</taxon>
        <taxon>Tracheophyta</taxon>
        <taxon>Spermatophyta</taxon>
        <taxon>Magnoliopsida</taxon>
        <taxon>eudicotyledons</taxon>
        <taxon>Gunneridae</taxon>
        <taxon>Pentapetalae</taxon>
        <taxon>rosids</taxon>
        <taxon>malvids</taxon>
        <taxon>Brassicales</taxon>
        <taxon>Brassicaceae</taxon>
        <taxon>Arabideae</taxon>
        <taxon>Arabis</taxon>
    </lineage>
</organism>
<keyword evidence="1" id="KW-0812">Transmembrane</keyword>
<proteinExistence type="predicted"/>
<dbReference type="Proteomes" id="UP000029120">
    <property type="component" value="Chromosome 5"/>
</dbReference>
<evidence type="ECO:0000259" key="2">
    <source>
        <dbReference type="Pfam" id="PF24583"/>
    </source>
</evidence>
<keyword evidence="1" id="KW-1133">Transmembrane helix</keyword>
<dbReference type="OMA" id="KRRFAFM"/>
<name>A0A087GVY6_ARAAL</name>
<sequence length="192" mass="21602">MKRKAKINSVLEKKLEELEFVREAINFNDINPNLYNEIKHSVLFVRTLLVAEISSRGLDKEGQEDSEERLELGYMAKRLSEVEKAFKTNQLPGHDYGLVTEPETGSVETNDGVVDAEQRPLFTDASSEEKKEVMFPVVADVKEEVVVRKVNGKRRLGFRALVCFGFIGLVGGTIFGLISDSMMDDNLFLTPT</sequence>
<evidence type="ECO:0000313" key="4">
    <source>
        <dbReference type="Proteomes" id="UP000029120"/>
    </source>
</evidence>
<protein>
    <recommendedName>
        <fullName evidence="2">DUF7610 domain-containing protein</fullName>
    </recommendedName>
</protein>
<dbReference type="Gramene" id="KFK34038">
    <property type="protein sequence ID" value="KFK34038"/>
    <property type="gene ID" value="AALP_AA5G093800"/>
</dbReference>
<feature type="transmembrane region" description="Helical" evidence="1">
    <location>
        <begin position="156"/>
        <end position="178"/>
    </location>
</feature>
<dbReference type="EMBL" id="CM002873">
    <property type="protein sequence ID" value="KFK34038.1"/>
    <property type="molecule type" value="Genomic_DNA"/>
</dbReference>
<reference evidence="4" key="1">
    <citation type="journal article" date="2015" name="Nat. Plants">
        <title>Genome expansion of Arabis alpina linked with retrotransposition and reduced symmetric DNA methylation.</title>
        <authorList>
            <person name="Willing E.M."/>
            <person name="Rawat V."/>
            <person name="Mandakova T."/>
            <person name="Maumus F."/>
            <person name="James G.V."/>
            <person name="Nordstroem K.J."/>
            <person name="Becker C."/>
            <person name="Warthmann N."/>
            <person name="Chica C."/>
            <person name="Szarzynska B."/>
            <person name="Zytnicki M."/>
            <person name="Albani M.C."/>
            <person name="Kiefer C."/>
            <person name="Bergonzi S."/>
            <person name="Castaings L."/>
            <person name="Mateos J.L."/>
            <person name="Berns M.C."/>
            <person name="Bujdoso N."/>
            <person name="Piofczyk T."/>
            <person name="de Lorenzo L."/>
            <person name="Barrero-Sicilia C."/>
            <person name="Mateos I."/>
            <person name="Piednoel M."/>
            <person name="Hagmann J."/>
            <person name="Chen-Min-Tao R."/>
            <person name="Iglesias-Fernandez R."/>
            <person name="Schuster S.C."/>
            <person name="Alonso-Blanco C."/>
            <person name="Roudier F."/>
            <person name="Carbonero P."/>
            <person name="Paz-Ares J."/>
            <person name="Davis S.J."/>
            <person name="Pecinka A."/>
            <person name="Quesneville H."/>
            <person name="Colot V."/>
            <person name="Lysak M.A."/>
            <person name="Weigel D."/>
            <person name="Coupland G."/>
            <person name="Schneeberger K."/>
        </authorList>
    </citation>
    <scope>NUCLEOTIDE SEQUENCE [LARGE SCALE GENOMIC DNA]</scope>
    <source>
        <strain evidence="4">cv. Pajares</strain>
    </source>
</reference>
<dbReference type="InterPro" id="IPR056029">
    <property type="entry name" value="DUF7610"/>
</dbReference>
<evidence type="ECO:0000256" key="1">
    <source>
        <dbReference type="SAM" id="Phobius"/>
    </source>
</evidence>
<keyword evidence="4" id="KW-1185">Reference proteome</keyword>
<accession>A0A087GVY6</accession>
<keyword evidence="1" id="KW-0472">Membrane</keyword>
<gene>
    <name evidence="3" type="ordered locus">AALP_Aa5g093800</name>
</gene>